<feature type="compositionally biased region" description="Low complexity" evidence="1">
    <location>
        <begin position="132"/>
        <end position="146"/>
    </location>
</feature>
<comment type="caution">
    <text evidence="3">The sequence shown here is derived from an EMBL/GenBank/DDBJ whole genome shotgun (WGS) entry which is preliminary data.</text>
</comment>
<feature type="region of interest" description="Disordered" evidence="1">
    <location>
        <begin position="90"/>
        <end position="146"/>
    </location>
</feature>
<feature type="compositionally biased region" description="Polar residues" evidence="1">
    <location>
        <begin position="94"/>
        <end position="103"/>
    </location>
</feature>
<feature type="compositionally biased region" description="Pro residues" evidence="1">
    <location>
        <begin position="106"/>
        <end position="121"/>
    </location>
</feature>
<evidence type="ECO:0000313" key="4">
    <source>
        <dbReference type="Proteomes" id="UP001491310"/>
    </source>
</evidence>
<protein>
    <submittedName>
        <fullName evidence="3">Uncharacterized protein</fullName>
    </submittedName>
</protein>
<organism evidence="3 4">
    <name type="scientific">Coccomyxa subellipsoidea</name>
    <dbReference type="NCBI Taxonomy" id="248742"/>
    <lineage>
        <taxon>Eukaryota</taxon>
        <taxon>Viridiplantae</taxon>
        <taxon>Chlorophyta</taxon>
        <taxon>core chlorophytes</taxon>
        <taxon>Trebouxiophyceae</taxon>
        <taxon>Trebouxiophyceae incertae sedis</taxon>
        <taxon>Coccomyxaceae</taxon>
        <taxon>Coccomyxa</taxon>
    </lineage>
</organism>
<feature type="region of interest" description="Disordered" evidence="1">
    <location>
        <begin position="178"/>
        <end position="242"/>
    </location>
</feature>
<reference evidence="3 4" key="1">
    <citation type="journal article" date="2024" name="Nat. Commun.">
        <title>Phylogenomics reveals the evolutionary origins of lichenization in chlorophyte algae.</title>
        <authorList>
            <person name="Puginier C."/>
            <person name="Libourel C."/>
            <person name="Otte J."/>
            <person name="Skaloud P."/>
            <person name="Haon M."/>
            <person name="Grisel S."/>
            <person name="Petersen M."/>
            <person name="Berrin J.G."/>
            <person name="Delaux P.M."/>
            <person name="Dal Grande F."/>
            <person name="Keller J."/>
        </authorList>
    </citation>
    <scope>NUCLEOTIDE SEQUENCE [LARGE SCALE GENOMIC DNA]</scope>
    <source>
        <strain evidence="3 4">SAG 216-7</strain>
    </source>
</reference>
<dbReference type="PROSITE" id="PS51257">
    <property type="entry name" value="PROKAR_LIPOPROTEIN"/>
    <property type="match status" value="1"/>
</dbReference>
<keyword evidence="4" id="KW-1185">Reference proteome</keyword>
<gene>
    <name evidence="3" type="ORF">WJX75_001923</name>
</gene>
<dbReference type="EMBL" id="JALJOT010000015">
    <property type="protein sequence ID" value="KAK9902668.1"/>
    <property type="molecule type" value="Genomic_DNA"/>
</dbReference>
<keyword evidence="2" id="KW-0812">Transmembrane</keyword>
<feature type="compositionally biased region" description="Low complexity" evidence="1">
    <location>
        <begin position="178"/>
        <end position="217"/>
    </location>
</feature>
<dbReference type="Proteomes" id="UP001491310">
    <property type="component" value="Unassembled WGS sequence"/>
</dbReference>
<feature type="transmembrane region" description="Helical" evidence="2">
    <location>
        <begin position="286"/>
        <end position="307"/>
    </location>
</feature>
<evidence type="ECO:0000256" key="1">
    <source>
        <dbReference type="SAM" id="MobiDB-lite"/>
    </source>
</evidence>
<name>A0ABR2YCT1_9CHLO</name>
<keyword evidence="2" id="KW-0472">Membrane</keyword>
<evidence type="ECO:0000313" key="3">
    <source>
        <dbReference type="EMBL" id="KAK9902668.1"/>
    </source>
</evidence>
<sequence>MSKRLSQGTGHYQLVHSAIVACFAAILVNRGCEAQFLVDNGGGIGVIPPGLRLSQTLQQGGLGFPRPGLFRTFEAPSPPTVLDAAATDPLTAEPDTSTATTAQELVPPPPPPPKALPPPPSASNSTTRWRRSSLPNSISSAPAPAPAQAYANSTSVSFSELIAWAAVAPAPHGFAPNLAPAPQPAANATSAPAQPTQMTNLPAAAPAGAAPPAAAVPRGPPGGGTADPRAQPLNGRSEPETCEAQGLTGQCNQCVCCCVPAGSGGFWRFVPSDGCSCSKVVSKSDIWIALALVGVVLLPAAAWALYFSKALCISPYKPRAPAAVHPAAQNGH</sequence>
<keyword evidence="2" id="KW-1133">Transmembrane helix</keyword>
<evidence type="ECO:0000256" key="2">
    <source>
        <dbReference type="SAM" id="Phobius"/>
    </source>
</evidence>
<accession>A0ABR2YCT1</accession>
<proteinExistence type="predicted"/>